<dbReference type="EMBL" id="CM042022">
    <property type="protein sequence ID" value="KAI3816155.1"/>
    <property type="molecule type" value="Genomic_DNA"/>
</dbReference>
<name>A0ACB9J9C9_9ASTR</name>
<evidence type="ECO:0000313" key="1">
    <source>
        <dbReference type="EMBL" id="KAI3816155.1"/>
    </source>
</evidence>
<gene>
    <name evidence="1" type="ORF">L1987_15845</name>
</gene>
<protein>
    <submittedName>
        <fullName evidence="1">Uncharacterized protein</fullName>
    </submittedName>
</protein>
<proteinExistence type="predicted"/>
<dbReference type="Proteomes" id="UP001056120">
    <property type="component" value="Linkage Group LG05"/>
</dbReference>
<comment type="caution">
    <text evidence="1">The sequence shown here is derived from an EMBL/GenBank/DDBJ whole genome shotgun (WGS) entry which is preliminary data.</text>
</comment>
<keyword evidence="2" id="KW-1185">Reference proteome</keyword>
<evidence type="ECO:0000313" key="2">
    <source>
        <dbReference type="Proteomes" id="UP001056120"/>
    </source>
</evidence>
<accession>A0ACB9J9C9</accession>
<reference evidence="2" key="1">
    <citation type="journal article" date="2022" name="Mol. Ecol. Resour.">
        <title>The genomes of chicory, endive, great burdock and yacon provide insights into Asteraceae palaeo-polyploidization history and plant inulin production.</title>
        <authorList>
            <person name="Fan W."/>
            <person name="Wang S."/>
            <person name="Wang H."/>
            <person name="Wang A."/>
            <person name="Jiang F."/>
            <person name="Liu H."/>
            <person name="Zhao H."/>
            <person name="Xu D."/>
            <person name="Zhang Y."/>
        </authorList>
    </citation>
    <scope>NUCLEOTIDE SEQUENCE [LARGE SCALE GENOMIC DNA]</scope>
    <source>
        <strain evidence="2">cv. Yunnan</strain>
    </source>
</reference>
<sequence length="120" mass="13979">MTRGFSLCQENGRRESGCRWECFDWCTWKLSRDFGPSVVVRYETGGRFIDWMVNRLTHEKVEVVFNQLLGKERRLRGEVSQDVCLALDTFWQVDGGPANPEEVSLFNWHLANLEYANMGV</sequence>
<reference evidence="1 2" key="2">
    <citation type="journal article" date="2022" name="Mol. Ecol. Resour.">
        <title>The genomes of chicory, endive, great burdock and yacon provide insights into Asteraceae paleo-polyploidization history and plant inulin production.</title>
        <authorList>
            <person name="Fan W."/>
            <person name="Wang S."/>
            <person name="Wang H."/>
            <person name="Wang A."/>
            <person name="Jiang F."/>
            <person name="Liu H."/>
            <person name="Zhao H."/>
            <person name="Xu D."/>
            <person name="Zhang Y."/>
        </authorList>
    </citation>
    <scope>NUCLEOTIDE SEQUENCE [LARGE SCALE GENOMIC DNA]</scope>
    <source>
        <strain evidence="2">cv. Yunnan</strain>
        <tissue evidence="1">Leaves</tissue>
    </source>
</reference>
<organism evidence="1 2">
    <name type="scientific">Smallanthus sonchifolius</name>
    <dbReference type="NCBI Taxonomy" id="185202"/>
    <lineage>
        <taxon>Eukaryota</taxon>
        <taxon>Viridiplantae</taxon>
        <taxon>Streptophyta</taxon>
        <taxon>Embryophyta</taxon>
        <taxon>Tracheophyta</taxon>
        <taxon>Spermatophyta</taxon>
        <taxon>Magnoliopsida</taxon>
        <taxon>eudicotyledons</taxon>
        <taxon>Gunneridae</taxon>
        <taxon>Pentapetalae</taxon>
        <taxon>asterids</taxon>
        <taxon>campanulids</taxon>
        <taxon>Asterales</taxon>
        <taxon>Asteraceae</taxon>
        <taxon>Asteroideae</taxon>
        <taxon>Heliantheae alliance</taxon>
        <taxon>Millerieae</taxon>
        <taxon>Smallanthus</taxon>
    </lineage>
</organism>